<comment type="caution">
    <text evidence="2">The sequence shown here is derived from an EMBL/GenBank/DDBJ whole genome shotgun (WGS) entry which is preliminary data.</text>
</comment>
<sequence>MQHLKRVKVFSENLQPGMFVSELDRDWSETTFLLQGFTIEGPADVDEVKRQCKFVYVDFRSEEQFKNYKLETTASTTYKQQLQSSMAGGNYNLRQKLKPALSRTRKTSRLMKGVMDKIMLGEDFDLHAVRDSVKENVKAVLQNNEAMLMMTMLKSKNEDVAEHCLNVSILSIGFAQSLGYSEAQLEDIGMAALLHDVGQMKVDQRILKKKGKLNQNERAEIGKHPKFGFDILSAKNDLTPSCIDVVMSHHERLGGQGYPRGLKDEQISQNVRLISIVDVFDSLTSHQTYRKGMSVMDAYKVLMAGKNSHFDEQLILKFIKWRSIFPPGSIVEMENGEVGIVISANSEHKLKPRVLLVLDEYKQPRKERLINMAKMDLDPESKPYKIIKAYENMAFGVDLQEYAEKGLKVKLP</sequence>
<dbReference type="InterPro" id="IPR003607">
    <property type="entry name" value="HD/PDEase_dom"/>
</dbReference>
<dbReference type="InterPro" id="IPR037522">
    <property type="entry name" value="HD_GYP_dom"/>
</dbReference>
<proteinExistence type="predicted"/>
<dbReference type="Gene3D" id="1.10.3210.10">
    <property type="entry name" value="Hypothetical protein af1432"/>
    <property type="match status" value="1"/>
</dbReference>
<dbReference type="NCBIfam" id="TIGR00277">
    <property type="entry name" value="HDIG"/>
    <property type="match status" value="1"/>
</dbReference>
<dbReference type="OrthoDB" id="9816273at2"/>
<dbReference type="PANTHER" id="PTHR43155">
    <property type="entry name" value="CYCLIC DI-GMP PHOSPHODIESTERASE PA4108-RELATED"/>
    <property type="match status" value="1"/>
</dbReference>
<dbReference type="PROSITE" id="PS51832">
    <property type="entry name" value="HD_GYP"/>
    <property type="match status" value="1"/>
</dbReference>
<accession>A0A545TZX3</accession>
<reference evidence="2 3" key="1">
    <citation type="submission" date="2019-07" db="EMBL/GenBank/DDBJ databases">
        <title>Draft genome for Aliikangiella sp. M105.</title>
        <authorList>
            <person name="Wang G."/>
        </authorList>
    </citation>
    <scope>NUCLEOTIDE SEQUENCE [LARGE SCALE GENOMIC DNA]</scope>
    <source>
        <strain evidence="2 3">M105</strain>
    </source>
</reference>
<protein>
    <submittedName>
        <fullName evidence="2">HD-GYP domain-containing protein</fullName>
    </submittedName>
</protein>
<dbReference type="PANTHER" id="PTHR43155:SF2">
    <property type="entry name" value="CYCLIC DI-GMP PHOSPHODIESTERASE PA4108"/>
    <property type="match status" value="1"/>
</dbReference>
<dbReference type="InterPro" id="IPR006675">
    <property type="entry name" value="HDIG_dom"/>
</dbReference>
<dbReference type="Pfam" id="PF11871">
    <property type="entry name" value="DUF3391"/>
    <property type="match status" value="1"/>
</dbReference>
<dbReference type="Pfam" id="PF13487">
    <property type="entry name" value="HD_5"/>
    <property type="match status" value="1"/>
</dbReference>
<dbReference type="Proteomes" id="UP000315439">
    <property type="component" value="Unassembled WGS sequence"/>
</dbReference>
<feature type="domain" description="HD-GYP" evidence="1">
    <location>
        <begin position="138"/>
        <end position="334"/>
    </location>
</feature>
<keyword evidence="3" id="KW-1185">Reference proteome</keyword>
<name>A0A545TZX3_9GAMM</name>
<dbReference type="SMART" id="SM00471">
    <property type="entry name" value="HDc"/>
    <property type="match status" value="1"/>
</dbReference>
<dbReference type="AlphaFoldDB" id="A0A545TZX3"/>
<dbReference type="CDD" id="cd00077">
    <property type="entry name" value="HDc"/>
    <property type="match status" value="1"/>
</dbReference>
<dbReference type="EMBL" id="VIKS01000015">
    <property type="protein sequence ID" value="TQV82765.1"/>
    <property type="molecule type" value="Genomic_DNA"/>
</dbReference>
<evidence type="ECO:0000259" key="1">
    <source>
        <dbReference type="PROSITE" id="PS51832"/>
    </source>
</evidence>
<dbReference type="InterPro" id="IPR021812">
    <property type="entry name" value="DUF3391"/>
</dbReference>
<dbReference type="RefSeq" id="WP_142934370.1">
    <property type="nucleotide sequence ID" value="NZ_ML660171.1"/>
</dbReference>
<dbReference type="GO" id="GO:0008081">
    <property type="term" value="F:phosphoric diester hydrolase activity"/>
    <property type="evidence" value="ECO:0007669"/>
    <property type="project" value="UniProtKB-ARBA"/>
</dbReference>
<evidence type="ECO:0000313" key="2">
    <source>
        <dbReference type="EMBL" id="TQV82765.1"/>
    </source>
</evidence>
<evidence type="ECO:0000313" key="3">
    <source>
        <dbReference type="Proteomes" id="UP000315439"/>
    </source>
</evidence>
<organism evidence="2 3">
    <name type="scientific">Aliikangiella coralliicola</name>
    <dbReference type="NCBI Taxonomy" id="2592383"/>
    <lineage>
        <taxon>Bacteria</taxon>
        <taxon>Pseudomonadati</taxon>
        <taxon>Pseudomonadota</taxon>
        <taxon>Gammaproteobacteria</taxon>
        <taxon>Oceanospirillales</taxon>
        <taxon>Pleioneaceae</taxon>
        <taxon>Aliikangiella</taxon>
    </lineage>
</organism>
<dbReference type="SUPFAM" id="SSF109604">
    <property type="entry name" value="HD-domain/PDEase-like"/>
    <property type="match status" value="1"/>
</dbReference>
<gene>
    <name evidence="2" type="ORF">FLL46_23610</name>
</gene>